<evidence type="ECO:0000256" key="1">
    <source>
        <dbReference type="SAM" id="MobiDB-lite"/>
    </source>
</evidence>
<comment type="caution">
    <text evidence="2">The sequence shown here is derived from an EMBL/GenBank/DDBJ whole genome shotgun (WGS) entry which is preliminary data.</text>
</comment>
<feature type="region of interest" description="Disordered" evidence="1">
    <location>
        <begin position="1"/>
        <end position="67"/>
    </location>
</feature>
<feature type="compositionally biased region" description="Polar residues" evidence="1">
    <location>
        <begin position="1"/>
        <end position="11"/>
    </location>
</feature>
<accession>A0A2I0LEF8</accession>
<gene>
    <name evidence="2" type="ORF">CRG98_000542</name>
</gene>
<evidence type="ECO:0000313" key="3">
    <source>
        <dbReference type="Proteomes" id="UP000233551"/>
    </source>
</evidence>
<name>A0A2I0LEF8_PUNGR</name>
<dbReference type="AlphaFoldDB" id="A0A2I0LEF8"/>
<feature type="compositionally biased region" description="Low complexity" evidence="1">
    <location>
        <begin position="36"/>
        <end position="57"/>
    </location>
</feature>
<feature type="compositionally biased region" description="Polar residues" evidence="1">
    <location>
        <begin position="58"/>
        <end position="67"/>
    </location>
</feature>
<keyword evidence="3" id="KW-1185">Reference proteome</keyword>
<evidence type="ECO:0000313" key="2">
    <source>
        <dbReference type="EMBL" id="PKI79061.1"/>
    </source>
</evidence>
<dbReference type="EMBL" id="PGOL01000019">
    <property type="protein sequence ID" value="PKI79061.1"/>
    <property type="molecule type" value="Genomic_DNA"/>
</dbReference>
<reference evidence="2 3" key="1">
    <citation type="submission" date="2017-11" db="EMBL/GenBank/DDBJ databases">
        <title>De-novo sequencing of pomegranate (Punica granatum L.) genome.</title>
        <authorList>
            <person name="Akparov Z."/>
            <person name="Amiraslanov A."/>
            <person name="Hajiyeva S."/>
            <person name="Abbasov M."/>
            <person name="Kaur K."/>
            <person name="Hamwieh A."/>
            <person name="Solovyev V."/>
            <person name="Salamov A."/>
            <person name="Braich B."/>
            <person name="Kosarev P."/>
            <person name="Mahmoud A."/>
            <person name="Hajiyev E."/>
            <person name="Babayeva S."/>
            <person name="Izzatullayeva V."/>
            <person name="Mammadov A."/>
            <person name="Mammadov A."/>
            <person name="Sharifova S."/>
            <person name="Ojaghi J."/>
            <person name="Eynullazada K."/>
            <person name="Bayramov B."/>
            <person name="Abdulazimova A."/>
            <person name="Shahmuradov I."/>
        </authorList>
    </citation>
    <scope>NUCLEOTIDE SEQUENCE [LARGE SCALE GENOMIC DNA]</scope>
    <source>
        <strain evidence="3">cv. AG2017</strain>
        <tissue evidence="2">Leaf</tissue>
    </source>
</reference>
<proteinExistence type="predicted"/>
<sequence length="67" mass="7119">MNYDYRTSAQHPSYRPSPVYGNSFTPNGQGASAGRPTPSSQTAPLPPLSSSSIVSPSGRYSTKQFPV</sequence>
<organism evidence="2 3">
    <name type="scientific">Punica granatum</name>
    <name type="common">Pomegranate</name>
    <dbReference type="NCBI Taxonomy" id="22663"/>
    <lineage>
        <taxon>Eukaryota</taxon>
        <taxon>Viridiplantae</taxon>
        <taxon>Streptophyta</taxon>
        <taxon>Embryophyta</taxon>
        <taxon>Tracheophyta</taxon>
        <taxon>Spermatophyta</taxon>
        <taxon>Magnoliopsida</taxon>
        <taxon>eudicotyledons</taxon>
        <taxon>Gunneridae</taxon>
        <taxon>Pentapetalae</taxon>
        <taxon>rosids</taxon>
        <taxon>malvids</taxon>
        <taxon>Myrtales</taxon>
        <taxon>Lythraceae</taxon>
        <taxon>Punica</taxon>
    </lineage>
</organism>
<protein>
    <submittedName>
        <fullName evidence="2">Uncharacterized protein</fullName>
    </submittedName>
</protein>
<dbReference type="Proteomes" id="UP000233551">
    <property type="component" value="Unassembled WGS sequence"/>
</dbReference>
<feature type="compositionally biased region" description="Polar residues" evidence="1">
    <location>
        <begin position="20"/>
        <end position="30"/>
    </location>
</feature>